<dbReference type="KEGG" id="cans:GP473_01285"/>
<dbReference type="Pfam" id="PF24553">
    <property type="entry name" value="Rv0428c_C"/>
    <property type="match status" value="1"/>
</dbReference>
<dbReference type="InterPro" id="IPR056935">
    <property type="entry name" value="Rv0428c-like_C"/>
</dbReference>
<dbReference type="PANTHER" id="PTHR43072">
    <property type="entry name" value="N-ACETYLTRANSFERASE"/>
    <property type="match status" value="1"/>
</dbReference>
<dbReference type="InterPro" id="IPR016181">
    <property type="entry name" value="Acyl_CoA_acyltransferase"/>
</dbReference>
<accession>A0A7G7YLZ4</accession>
<keyword evidence="3" id="KW-1185">Reference proteome</keyword>
<proteinExistence type="predicted"/>
<dbReference type="CDD" id="cd04301">
    <property type="entry name" value="NAT_SF"/>
    <property type="match status" value="1"/>
</dbReference>
<protein>
    <submittedName>
        <fullName evidence="2">GNAT family N-acetyltransferase</fullName>
    </submittedName>
</protein>
<dbReference type="PROSITE" id="PS51186">
    <property type="entry name" value="GNAT"/>
    <property type="match status" value="1"/>
</dbReference>
<dbReference type="InterPro" id="IPR056934">
    <property type="entry name" value="SH3_Rv0428c"/>
</dbReference>
<evidence type="ECO:0000313" key="2">
    <source>
        <dbReference type="EMBL" id="QNH95514.1"/>
    </source>
</evidence>
<evidence type="ECO:0000313" key="3">
    <source>
        <dbReference type="Proteomes" id="UP000515275"/>
    </source>
</evidence>
<gene>
    <name evidence="2" type="ORF">GP473_01285</name>
</gene>
<dbReference type="Gene3D" id="3.40.630.30">
    <property type="match status" value="1"/>
</dbReference>
<feature type="domain" description="N-acetyltransferase" evidence="1">
    <location>
        <begin position="232"/>
        <end position="370"/>
    </location>
</feature>
<keyword evidence="2" id="KW-0808">Transferase</keyword>
<dbReference type="InterPro" id="IPR000182">
    <property type="entry name" value="GNAT_dom"/>
</dbReference>
<dbReference type="GO" id="GO:0016747">
    <property type="term" value="F:acyltransferase activity, transferring groups other than amino-acyl groups"/>
    <property type="evidence" value="ECO:0007669"/>
    <property type="project" value="InterPro"/>
</dbReference>
<name>A0A7G7YLZ4_9CORY</name>
<sequence>MTHQKTDFTAAAAGARRVEGFNFPLSRHTDPVSVVLGTRVIVRYALTEPGCFGPRVTDVIGILESISPLRVRPQARHTAATPHNGNPATSTSITIPADRVVVLKTLSAKPVRNSDIRAVEEAIAHAFPGLEHRAIRGWLARAGDGITERSNSAVPLGPNASIQPVPLEEIRAFYTEHNLPTQLLIPDRIGRAAESLDGIRGPEIIVMTRELPASAQKLPQPTEPQIDGRLEFHVDEEPDDEWLSMYHFRGKPLPRHALELLCTRIDGHLGFARLMVNGELAAITRGTVTDGGRRRWLGYSAVEVASEYRRQGLGTYLGARMLEWGVRQGADHAYLEVIESNAAGRALYHRLGFSEHHRHRSLKVTGPAEG</sequence>
<dbReference type="AlphaFoldDB" id="A0A7G7YLZ4"/>
<dbReference type="Pfam" id="PF24551">
    <property type="entry name" value="SH3_Rv0428c"/>
    <property type="match status" value="1"/>
</dbReference>
<reference evidence="2 3" key="1">
    <citation type="submission" date="2019-12" db="EMBL/GenBank/DDBJ databases">
        <title>Corynebacterium sp. nov., isolated from feces of the Anser Albifrons in China.</title>
        <authorList>
            <person name="Liu Q."/>
        </authorList>
    </citation>
    <scope>NUCLEOTIDE SEQUENCE [LARGE SCALE GENOMIC DNA]</scope>
    <source>
        <strain evidence="2 3">23H37-10</strain>
    </source>
</reference>
<dbReference type="Proteomes" id="UP000515275">
    <property type="component" value="Chromosome"/>
</dbReference>
<dbReference type="RefSeq" id="WP_186277015.1">
    <property type="nucleotide sequence ID" value="NZ_CP046883.1"/>
</dbReference>
<dbReference type="SUPFAM" id="SSF55729">
    <property type="entry name" value="Acyl-CoA N-acyltransferases (Nat)"/>
    <property type="match status" value="1"/>
</dbReference>
<dbReference type="EMBL" id="CP046883">
    <property type="protein sequence ID" value="QNH95514.1"/>
    <property type="molecule type" value="Genomic_DNA"/>
</dbReference>
<evidence type="ECO:0000259" key="1">
    <source>
        <dbReference type="PROSITE" id="PS51186"/>
    </source>
</evidence>
<organism evidence="2 3">
    <name type="scientific">Corynebacterium anserum</name>
    <dbReference type="NCBI Taxonomy" id="2684406"/>
    <lineage>
        <taxon>Bacteria</taxon>
        <taxon>Bacillati</taxon>
        <taxon>Actinomycetota</taxon>
        <taxon>Actinomycetes</taxon>
        <taxon>Mycobacteriales</taxon>
        <taxon>Corynebacteriaceae</taxon>
        <taxon>Corynebacterium</taxon>
    </lineage>
</organism>